<dbReference type="Proteomes" id="UP000245474">
    <property type="component" value="Unassembled WGS sequence"/>
</dbReference>
<dbReference type="Pfam" id="PF07027">
    <property type="entry name" value="DUF1318"/>
    <property type="match status" value="1"/>
</dbReference>
<keyword evidence="2" id="KW-1185">Reference proteome</keyword>
<dbReference type="InterPro" id="IPR008309">
    <property type="entry name" value="YdbL"/>
</dbReference>
<name>A0A2U2MYB4_9GAMM</name>
<gene>
    <name evidence="1" type="ORF">DEM34_14150</name>
</gene>
<organism evidence="1 2">
    <name type="scientific">Sediminicurvatus halobius</name>
    <dbReference type="NCBI Taxonomy" id="2182432"/>
    <lineage>
        <taxon>Bacteria</taxon>
        <taxon>Pseudomonadati</taxon>
        <taxon>Pseudomonadota</taxon>
        <taxon>Gammaproteobacteria</taxon>
        <taxon>Chromatiales</taxon>
        <taxon>Ectothiorhodospiraceae</taxon>
        <taxon>Sediminicurvatus</taxon>
    </lineage>
</organism>
<comment type="caution">
    <text evidence="1">The sequence shown here is derived from an EMBL/GenBank/DDBJ whole genome shotgun (WGS) entry which is preliminary data.</text>
</comment>
<sequence length="144" mass="16129">MSSSMPTSVCAWKSRLRKTWRAIRTSSSAEAPMNANVLLRRLLFALLLALPLAAAAQSLDEFRAEGIIAERFDGYVEVRTDDAPAAARRLVEEVNAQRRELYRQRAESQGVPADEVGKVYAETIMERAPAGTYFRMPGGHYVRR</sequence>
<dbReference type="EMBL" id="QFFI01000025">
    <property type="protein sequence ID" value="PWG61870.1"/>
    <property type="molecule type" value="Genomic_DNA"/>
</dbReference>
<evidence type="ECO:0000313" key="2">
    <source>
        <dbReference type="Proteomes" id="UP000245474"/>
    </source>
</evidence>
<accession>A0A2U2MYB4</accession>
<dbReference type="AlphaFoldDB" id="A0A2U2MYB4"/>
<reference evidence="1 2" key="1">
    <citation type="submission" date="2018-05" db="EMBL/GenBank/DDBJ databases">
        <title>Spiribacter halobius sp. nov., a moderately halophilic bacterium isolated from marine solar saltern.</title>
        <authorList>
            <person name="Zheng W.-S."/>
            <person name="Lu D.-C."/>
            <person name="Du Z.-J."/>
        </authorList>
    </citation>
    <scope>NUCLEOTIDE SEQUENCE [LARGE SCALE GENOMIC DNA]</scope>
    <source>
        <strain evidence="1 2">E85</strain>
    </source>
</reference>
<protein>
    <submittedName>
        <fullName evidence="1">DUF1318 domain-containing protein</fullName>
    </submittedName>
</protein>
<proteinExistence type="predicted"/>
<evidence type="ECO:0000313" key="1">
    <source>
        <dbReference type="EMBL" id="PWG61870.1"/>
    </source>
</evidence>